<dbReference type="SMART" id="SM00460">
    <property type="entry name" value="TGc"/>
    <property type="match status" value="1"/>
</dbReference>
<dbReference type="HOGENOM" id="CLU_371266_0_0_11"/>
<dbReference type="Proteomes" id="UP000006637">
    <property type="component" value="Chromosome"/>
</dbReference>
<keyword evidence="5" id="KW-1185">Reference proteome</keyword>
<organism evidence="4 5">
    <name type="scientific">Rubrobacter xylanophilus (strain DSM 9941 / JCM 11954 / NBRC 16129 / PRD-1)</name>
    <dbReference type="NCBI Taxonomy" id="266117"/>
    <lineage>
        <taxon>Bacteria</taxon>
        <taxon>Bacillati</taxon>
        <taxon>Actinomycetota</taxon>
        <taxon>Rubrobacteria</taxon>
        <taxon>Rubrobacterales</taxon>
        <taxon>Rubrobacteraceae</taxon>
        <taxon>Rubrobacter</taxon>
    </lineage>
</organism>
<dbReference type="PANTHER" id="PTHR42736">
    <property type="entry name" value="PROTEIN-GLUTAMINE GAMMA-GLUTAMYLTRANSFERASE"/>
    <property type="match status" value="1"/>
</dbReference>
<feature type="region of interest" description="Disordered" evidence="1">
    <location>
        <begin position="535"/>
        <end position="593"/>
    </location>
</feature>
<feature type="domain" description="Transglutaminase-like" evidence="3">
    <location>
        <begin position="460"/>
        <end position="530"/>
    </location>
</feature>
<evidence type="ECO:0000313" key="5">
    <source>
        <dbReference type="Proteomes" id="UP000006637"/>
    </source>
</evidence>
<feature type="compositionally biased region" description="Low complexity" evidence="1">
    <location>
        <begin position="540"/>
        <end position="554"/>
    </location>
</feature>
<accession>Q1ASE1</accession>
<dbReference type="InterPro" id="IPR021878">
    <property type="entry name" value="TgpA_N"/>
</dbReference>
<evidence type="ECO:0000256" key="2">
    <source>
        <dbReference type="SAM" id="Phobius"/>
    </source>
</evidence>
<dbReference type="InterPro" id="IPR038765">
    <property type="entry name" value="Papain-like_cys_pep_sf"/>
</dbReference>
<dbReference type="Pfam" id="PF11992">
    <property type="entry name" value="TgpA_N"/>
    <property type="match status" value="1"/>
</dbReference>
<feature type="transmembrane region" description="Helical" evidence="2">
    <location>
        <begin position="77"/>
        <end position="94"/>
    </location>
</feature>
<gene>
    <name evidence="4" type="ordered locus">Rxyl_2773</name>
</gene>
<dbReference type="eggNOG" id="COG1305">
    <property type="taxonomic scope" value="Bacteria"/>
</dbReference>
<keyword evidence="2" id="KW-0812">Transmembrane</keyword>
<dbReference type="STRING" id="266117.Rxyl_2773"/>
<feature type="transmembrane region" description="Helical" evidence="2">
    <location>
        <begin position="52"/>
        <end position="70"/>
    </location>
</feature>
<sequence length="749" mass="79229">MTAGRAPGLWVRLWLYAAGLATGSAFCVLFTGEVSPDYGARFDPGSLAALSGYSAFWVMLGAAACALLAGSAGRARFLVAPPAAALYALVAAYGPPPLSPGGWEALLQEVRTDLYAAAGTMYTQPVPYDLSPGVLFAVVPMAMVVVSFAASATLYERSPVVSVATLGLTIGVISTVSFEDGVGPFFAAFLAGALGLLLASSGAGRGLLPLGAAAGAAVAALVLLLPRAPLAEYTVSSGAIDWTRIGAGDTSRLGVQADVGDYLTTGREAELLRIRSEEPLFWRGGTLDHFDGVRWSSTVRPGEDDGYEVAPGVQTRLVVQSVQVLNARTELVFGGYRVVKTSLPDGYVEQLPDGSWVASEPFEEGDYYRVLSAVPQPTAAQLATAGTDYPPYVREKFLQLPEDTPGVVGETARRIQRRYGPSNPYEAARAVERYLLYDGGFVYNLDVSYRRADRAIEEFLGDGREGFCTQFATSMALILREMGIPTRVVYGATTGERVGEDEYVVTGSNMHTWVEVFFPGVGWYPFDPTPGFGLPQAMEANAPRAPAGPAGSPIPENPALRPGNLSRSPEPSEAPLPGEPAGGERAGAAQKEAGGEGLPVWPLAVAGALSLLALPPLLKRALLARGRPAGLYRDLCGRLRDALPPGRGALADSPALTVEERLGLLSGALGLDERPFLEFARAYSEHLYAAGASRRRLHGAYRRALREYGRLPGWRRAFAALNPASLLLRARRGAGAGRASLAKRVGRAR</sequence>
<evidence type="ECO:0000259" key="3">
    <source>
        <dbReference type="SMART" id="SM00460"/>
    </source>
</evidence>
<feature type="transmembrane region" description="Helical" evidence="2">
    <location>
        <begin position="206"/>
        <end position="225"/>
    </location>
</feature>
<feature type="transmembrane region" description="Helical" evidence="2">
    <location>
        <begin position="130"/>
        <end position="152"/>
    </location>
</feature>
<keyword evidence="2" id="KW-1133">Transmembrane helix</keyword>
<dbReference type="Pfam" id="PF01841">
    <property type="entry name" value="Transglut_core"/>
    <property type="match status" value="1"/>
</dbReference>
<evidence type="ECO:0000313" key="4">
    <source>
        <dbReference type="EMBL" id="ABG05687.1"/>
    </source>
</evidence>
<keyword evidence="2" id="KW-0472">Membrane</keyword>
<dbReference type="Gene3D" id="3.10.620.30">
    <property type="match status" value="1"/>
</dbReference>
<protein>
    <submittedName>
        <fullName evidence="4">Transglutaminase-like protein</fullName>
    </submittedName>
</protein>
<dbReference type="EMBL" id="CP000386">
    <property type="protein sequence ID" value="ABG05687.1"/>
    <property type="molecule type" value="Genomic_DNA"/>
</dbReference>
<dbReference type="PANTHER" id="PTHR42736:SF1">
    <property type="entry name" value="PROTEIN-GLUTAMINE GAMMA-GLUTAMYLTRANSFERASE"/>
    <property type="match status" value="1"/>
</dbReference>
<name>Q1ASE1_RUBXD</name>
<feature type="transmembrane region" description="Helical" evidence="2">
    <location>
        <begin position="159"/>
        <end position="176"/>
    </location>
</feature>
<dbReference type="KEGG" id="rxy:Rxyl_2773"/>
<dbReference type="OrthoDB" id="9804023at2"/>
<dbReference type="SUPFAM" id="SSF54001">
    <property type="entry name" value="Cysteine proteinases"/>
    <property type="match status" value="1"/>
</dbReference>
<feature type="transmembrane region" description="Helical" evidence="2">
    <location>
        <begin position="12"/>
        <end position="32"/>
    </location>
</feature>
<dbReference type="InterPro" id="IPR052901">
    <property type="entry name" value="Bact_TGase-like"/>
</dbReference>
<evidence type="ECO:0000256" key="1">
    <source>
        <dbReference type="SAM" id="MobiDB-lite"/>
    </source>
</evidence>
<dbReference type="RefSeq" id="WP_011565696.1">
    <property type="nucleotide sequence ID" value="NC_008148.1"/>
</dbReference>
<proteinExistence type="predicted"/>
<reference evidence="4 5" key="1">
    <citation type="submission" date="2006-06" db="EMBL/GenBank/DDBJ databases">
        <title>Complete sequence of Rubrobacter xylanophilus DSM 9941.</title>
        <authorList>
            <consortium name="US DOE Joint Genome Institute"/>
            <person name="Copeland A."/>
            <person name="Lucas S."/>
            <person name="Lapidus A."/>
            <person name="Barry K."/>
            <person name="Detter J.C."/>
            <person name="Glavina del Rio T."/>
            <person name="Hammon N."/>
            <person name="Israni S."/>
            <person name="Dalin E."/>
            <person name="Tice H."/>
            <person name="Pitluck S."/>
            <person name="Munk A.C."/>
            <person name="Brettin T."/>
            <person name="Bruce D."/>
            <person name="Han C."/>
            <person name="Tapia R."/>
            <person name="Gilna P."/>
            <person name="Schmutz J."/>
            <person name="Larimer F."/>
            <person name="Land M."/>
            <person name="Hauser L."/>
            <person name="Kyrpides N."/>
            <person name="Lykidis A."/>
            <person name="da Costa M.S."/>
            <person name="Rainey F.A."/>
            <person name="Empadinhas N."/>
            <person name="Jolivet E."/>
            <person name="Battista J.R."/>
            <person name="Richardson P."/>
        </authorList>
    </citation>
    <scope>NUCLEOTIDE SEQUENCE [LARGE SCALE GENOMIC DNA]</scope>
    <source>
        <strain evidence="5">DSM 9941 / NBRC 16129 / PRD-1</strain>
    </source>
</reference>
<feature type="transmembrane region" description="Helical" evidence="2">
    <location>
        <begin position="182"/>
        <end position="199"/>
    </location>
</feature>
<dbReference type="AlphaFoldDB" id="Q1ASE1"/>
<dbReference type="InterPro" id="IPR002931">
    <property type="entry name" value="Transglutaminase-like"/>
</dbReference>